<feature type="region of interest" description="Disordered" evidence="2">
    <location>
        <begin position="117"/>
        <end position="143"/>
    </location>
</feature>
<protein>
    <submittedName>
        <fullName evidence="3">Uncharacterized conserved protein YloU, alkaline shock protein (Asp23) family</fullName>
    </submittedName>
</protein>
<evidence type="ECO:0000256" key="2">
    <source>
        <dbReference type="SAM" id="MobiDB-lite"/>
    </source>
</evidence>
<gene>
    <name evidence="3" type="ORF">SAMN04488692_10175</name>
</gene>
<keyword evidence="4" id="KW-1185">Reference proteome</keyword>
<proteinExistence type="inferred from homology"/>
<comment type="similarity">
    <text evidence="1">Belongs to the asp23 family.</text>
</comment>
<dbReference type="EMBL" id="FNGO01000001">
    <property type="protein sequence ID" value="SDL06793.1"/>
    <property type="molecule type" value="Genomic_DNA"/>
</dbReference>
<evidence type="ECO:0000256" key="1">
    <source>
        <dbReference type="ARBA" id="ARBA00005721"/>
    </source>
</evidence>
<sequence length="143" mass="15402">MVEMNDSDLGDTEITGEVLEIVAGISATEIEGVAAMSSGFTGGIAKMLGRSDLSRGVSIEEQEEGVIVNLKVIMEFEVNIPEVSYQVQKRVKNALEKMTGVTVKAVNVNVLGININDEEEEPEAQISSAGESEPDENDEEDNR</sequence>
<dbReference type="AlphaFoldDB" id="A0A1G9H2M7"/>
<evidence type="ECO:0000313" key="4">
    <source>
        <dbReference type="Proteomes" id="UP000199476"/>
    </source>
</evidence>
<dbReference type="Proteomes" id="UP000199476">
    <property type="component" value="Unassembled WGS sequence"/>
</dbReference>
<dbReference type="RefSeq" id="WP_089757551.1">
    <property type="nucleotide sequence ID" value="NZ_FNGO01000001.1"/>
</dbReference>
<name>A0A1G9H2M7_9FIRM</name>
<dbReference type="Pfam" id="PF03780">
    <property type="entry name" value="Asp23"/>
    <property type="match status" value="1"/>
</dbReference>
<organism evidence="3 4">
    <name type="scientific">Halarsenatibacter silvermanii</name>
    <dbReference type="NCBI Taxonomy" id="321763"/>
    <lineage>
        <taxon>Bacteria</taxon>
        <taxon>Bacillati</taxon>
        <taxon>Bacillota</taxon>
        <taxon>Clostridia</taxon>
        <taxon>Halanaerobiales</taxon>
        <taxon>Halarsenatibacteraceae</taxon>
        <taxon>Halarsenatibacter</taxon>
    </lineage>
</organism>
<dbReference type="STRING" id="321763.SAMN04488692_10175"/>
<dbReference type="PANTHER" id="PTHR34297:SF2">
    <property type="entry name" value="ASP23_GLS24 FAMILY ENVELOPE STRESS RESPONSE PROTEIN"/>
    <property type="match status" value="1"/>
</dbReference>
<dbReference type="OrthoDB" id="9793465at2"/>
<dbReference type="InterPro" id="IPR005531">
    <property type="entry name" value="Asp23"/>
</dbReference>
<accession>A0A1G9H2M7</accession>
<evidence type="ECO:0000313" key="3">
    <source>
        <dbReference type="EMBL" id="SDL06793.1"/>
    </source>
</evidence>
<reference evidence="3 4" key="1">
    <citation type="submission" date="2016-10" db="EMBL/GenBank/DDBJ databases">
        <authorList>
            <person name="de Groot N.N."/>
        </authorList>
    </citation>
    <scope>NUCLEOTIDE SEQUENCE [LARGE SCALE GENOMIC DNA]</scope>
    <source>
        <strain evidence="3 4">SLAS-1</strain>
    </source>
</reference>
<feature type="compositionally biased region" description="Acidic residues" evidence="2">
    <location>
        <begin position="132"/>
        <end position="143"/>
    </location>
</feature>
<dbReference type="PANTHER" id="PTHR34297">
    <property type="entry name" value="HYPOTHETICAL CYTOSOLIC PROTEIN-RELATED"/>
    <property type="match status" value="1"/>
</dbReference>